<proteinExistence type="inferred from homology"/>
<dbReference type="InterPro" id="IPR051789">
    <property type="entry name" value="Bact_Polyamine_Transport"/>
</dbReference>
<dbReference type="EMBL" id="CAACVI010000050">
    <property type="protein sequence ID" value="VEN75227.1"/>
    <property type="molecule type" value="Genomic_DNA"/>
</dbReference>
<evidence type="ECO:0000256" key="1">
    <source>
        <dbReference type="ARBA" id="ARBA00004651"/>
    </source>
</evidence>
<dbReference type="PANTHER" id="PTHR43848">
    <property type="entry name" value="PUTRESCINE TRANSPORT SYSTEM PERMEASE PROTEIN POTI"/>
    <property type="match status" value="1"/>
</dbReference>
<evidence type="ECO:0000256" key="4">
    <source>
        <dbReference type="ARBA" id="ARBA00022475"/>
    </source>
</evidence>
<feature type="transmembrane region" description="Helical" evidence="8">
    <location>
        <begin position="67"/>
        <end position="91"/>
    </location>
</feature>
<evidence type="ECO:0000313" key="10">
    <source>
        <dbReference type="EMBL" id="VEN75227.1"/>
    </source>
</evidence>
<keyword evidence="3 8" id="KW-0813">Transport</keyword>
<reference evidence="10" key="1">
    <citation type="submission" date="2019-01" db="EMBL/GenBank/DDBJ databases">
        <authorList>
            <consortium name="Genoscope - CEA"/>
            <person name="William W."/>
        </authorList>
    </citation>
    <scope>NUCLEOTIDE SEQUENCE</scope>
    <source>
        <strain evidence="10">CR-1</strain>
    </source>
</reference>
<dbReference type="InterPro" id="IPR000515">
    <property type="entry name" value="MetI-like"/>
</dbReference>
<dbReference type="Pfam" id="PF00528">
    <property type="entry name" value="BPD_transp_1"/>
    <property type="match status" value="1"/>
</dbReference>
<keyword evidence="4" id="KW-1003">Cell membrane</keyword>
<name>A0A484HQR3_9BACT</name>
<keyword evidence="6 8" id="KW-1133">Transmembrane helix</keyword>
<dbReference type="Gene3D" id="1.10.3720.10">
    <property type="entry name" value="MetI-like"/>
    <property type="match status" value="1"/>
</dbReference>
<evidence type="ECO:0000256" key="5">
    <source>
        <dbReference type="ARBA" id="ARBA00022692"/>
    </source>
</evidence>
<dbReference type="PROSITE" id="PS50928">
    <property type="entry name" value="ABC_TM1"/>
    <property type="match status" value="1"/>
</dbReference>
<feature type="transmembrane region" description="Helical" evidence="8">
    <location>
        <begin position="235"/>
        <end position="257"/>
    </location>
</feature>
<dbReference type="AlphaFoldDB" id="A0A484HQR3"/>
<keyword evidence="7 8" id="KW-0472">Membrane</keyword>
<feature type="transmembrane region" description="Helical" evidence="8">
    <location>
        <begin position="103"/>
        <end position="127"/>
    </location>
</feature>
<protein>
    <submittedName>
        <fullName evidence="10">Spermidine/putrescine ABC transporter permease</fullName>
    </submittedName>
</protein>
<dbReference type="InterPro" id="IPR035906">
    <property type="entry name" value="MetI-like_sf"/>
</dbReference>
<comment type="subcellular location">
    <subcellularLocation>
        <location evidence="1 8">Cell membrane</location>
        <topology evidence="1 8">Multi-pass membrane protein</topology>
    </subcellularLocation>
</comment>
<dbReference type="GO" id="GO:0055085">
    <property type="term" value="P:transmembrane transport"/>
    <property type="evidence" value="ECO:0007669"/>
    <property type="project" value="InterPro"/>
</dbReference>
<comment type="similarity">
    <text evidence="2">Belongs to the binding-protein-dependent transport system permease family. CysTW subfamily.</text>
</comment>
<evidence type="ECO:0000256" key="8">
    <source>
        <dbReference type="RuleBase" id="RU363032"/>
    </source>
</evidence>
<organism evidence="10">
    <name type="scientific">uncultured Desulfobacteraceae bacterium</name>
    <dbReference type="NCBI Taxonomy" id="218296"/>
    <lineage>
        <taxon>Bacteria</taxon>
        <taxon>Pseudomonadati</taxon>
        <taxon>Thermodesulfobacteriota</taxon>
        <taxon>Desulfobacteria</taxon>
        <taxon>Desulfobacterales</taxon>
        <taxon>Desulfobacteraceae</taxon>
        <taxon>environmental samples</taxon>
    </lineage>
</organism>
<accession>A0A484HQR3</accession>
<dbReference type="GO" id="GO:0005886">
    <property type="term" value="C:plasma membrane"/>
    <property type="evidence" value="ECO:0007669"/>
    <property type="project" value="UniProtKB-SubCell"/>
</dbReference>
<dbReference type="PANTHER" id="PTHR43848:SF2">
    <property type="entry name" value="PUTRESCINE TRANSPORT SYSTEM PERMEASE PROTEIN POTI"/>
    <property type="match status" value="1"/>
</dbReference>
<sequence length="263" mass="28731">MKKIFTENFFLKWITVAVYIFIFAPILVVILMSFHPHEIVSFPMPGFSLKWYVKFISNHNLLNSLRVSLLLGVTSALMAGVIGTLAAFAIVRSKVPVAKLLNAATFAPMVISGVVLGVAMLSFFNAIHFPRGFVSLAAAHTLFSLPYVIIVVSSSLAGFDRSTEEAAMNLGANAFQTFKSITLPAIFPAIVAGMLLSFTISFDEFPASQFLSTPGTITVPIRIFSMIKTELNPQINVLAAVMILVTICLPLMAQFFMRGKNKK</sequence>
<dbReference type="SUPFAM" id="SSF161098">
    <property type="entry name" value="MetI-like"/>
    <property type="match status" value="1"/>
</dbReference>
<evidence type="ECO:0000259" key="9">
    <source>
        <dbReference type="PROSITE" id="PS50928"/>
    </source>
</evidence>
<keyword evidence="5 8" id="KW-0812">Transmembrane</keyword>
<feature type="domain" description="ABC transmembrane type-1" evidence="9">
    <location>
        <begin position="65"/>
        <end position="253"/>
    </location>
</feature>
<dbReference type="CDD" id="cd06261">
    <property type="entry name" value="TM_PBP2"/>
    <property type="match status" value="1"/>
</dbReference>
<feature type="transmembrane region" description="Helical" evidence="8">
    <location>
        <begin position="9"/>
        <end position="34"/>
    </location>
</feature>
<evidence type="ECO:0000256" key="6">
    <source>
        <dbReference type="ARBA" id="ARBA00022989"/>
    </source>
</evidence>
<feature type="transmembrane region" description="Helical" evidence="8">
    <location>
        <begin position="133"/>
        <end position="159"/>
    </location>
</feature>
<evidence type="ECO:0000256" key="7">
    <source>
        <dbReference type="ARBA" id="ARBA00023136"/>
    </source>
</evidence>
<feature type="transmembrane region" description="Helical" evidence="8">
    <location>
        <begin position="180"/>
        <end position="202"/>
    </location>
</feature>
<evidence type="ECO:0000256" key="2">
    <source>
        <dbReference type="ARBA" id="ARBA00007069"/>
    </source>
</evidence>
<gene>
    <name evidence="10" type="ORF">EPICR_70068</name>
</gene>
<evidence type="ECO:0000256" key="3">
    <source>
        <dbReference type="ARBA" id="ARBA00022448"/>
    </source>
</evidence>